<keyword evidence="4" id="KW-1185">Reference proteome</keyword>
<evidence type="ECO:0000313" key="4">
    <source>
        <dbReference type="Proteomes" id="UP000789508"/>
    </source>
</evidence>
<dbReference type="OrthoDB" id="10255630at2759"/>
<organism evidence="3 4">
    <name type="scientific">Ambispora leptoticha</name>
    <dbReference type="NCBI Taxonomy" id="144679"/>
    <lineage>
        <taxon>Eukaryota</taxon>
        <taxon>Fungi</taxon>
        <taxon>Fungi incertae sedis</taxon>
        <taxon>Mucoromycota</taxon>
        <taxon>Glomeromycotina</taxon>
        <taxon>Glomeromycetes</taxon>
        <taxon>Archaeosporales</taxon>
        <taxon>Ambisporaceae</taxon>
        <taxon>Ambispora</taxon>
    </lineage>
</organism>
<feature type="coiled-coil region" evidence="1">
    <location>
        <begin position="351"/>
        <end position="378"/>
    </location>
</feature>
<keyword evidence="1" id="KW-0175">Coiled coil</keyword>
<protein>
    <submittedName>
        <fullName evidence="3">14399_t:CDS:1</fullName>
    </submittedName>
</protein>
<dbReference type="AlphaFoldDB" id="A0A9N9D9Q1"/>
<feature type="compositionally biased region" description="Polar residues" evidence="2">
    <location>
        <begin position="427"/>
        <end position="438"/>
    </location>
</feature>
<reference evidence="3" key="1">
    <citation type="submission" date="2021-06" db="EMBL/GenBank/DDBJ databases">
        <authorList>
            <person name="Kallberg Y."/>
            <person name="Tangrot J."/>
            <person name="Rosling A."/>
        </authorList>
    </citation>
    <scope>NUCLEOTIDE SEQUENCE</scope>
    <source>
        <strain evidence="3">FL130A</strain>
    </source>
</reference>
<dbReference type="Proteomes" id="UP000789508">
    <property type="component" value="Unassembled WGS sequence"/>
</dbReference>
<dbReference type="EMBL" id="CAJVPS010006981">
    <property type="protein sequence ID" value="CAG8630359.1"/>
    <property type="molecule type" value="Genomic_DNA"/>
</dbReference>
<evidence type="ECO:0000256" key="2">
    <source>
        <dbReference type="SAM" id="MobiDB-lite"/>
    </source>
</evidence>
<sequence length="477" mass="53896">TQQQTIAVLVEQKSGLTAELDKYTAMADRFKRSEELLEEGQLLVDALRRQNAELEDKIRDGEAKLKEAGDKTERTLETLRLQIARAEKLEKDNNQLLSQLSTKDSIIEQLTAEKAKIRSTSGEVERLTKSLQDKEDRCEALEIELSNMRHRLANTEQQLLDKEEKLANAERTSKETEAKFESLNNQIVVLFTQNTETKQKLESLQVEHEAKSKEAAEHYEKLTVKSNVAQELHTERESLTKELQSVQTENTKLTKRIKDITTKIDGLSADNRNLIDQLSELREKVVEISNDKLVLAEEVDREKNRANRLEIELADYRKKYDEILSKQNGNANLFNGDLNSSANQEQLQEPMDYGQQKVRKLEHQLSQLQAAYDLLSTKKNTVAEESSITSPTTVPLYSVDPPPTEMKNVTKLTHQKPRRYVPFPIDNTDNGVGSQLSLDTPPPPPNTPRSPVVPINNTGAIMEIAGCSGCTGEIIVV</sequence>
<proteinExistence type="predicted"/>
<name>A0A9N9D9Q1_9GLOM</name>
<feature type="coiled-coil region" evidence="1">
    <location>
        <begin position="37"/>
        <end position="326"/>
    </location>
</feature>
<comment type="caution">
    <text evidence="3">The sequence shown here is derived from an EMBL/GenBank/DDBJ whole genome shotgun (WGS) entry which is preliminary data.</text>
</comment>
<gene>
    <name evidence="3" type="ORF">ALEPTO_LOCUS9327</name>
</gene>
<evidence type="ECO:0000256" key="1">
    <source>
        <dbReference type="SAM" id="Coils"/>
    </source>
</evidence>
<feature type="region of interest" description="Disordered" evidence="2">
    <location>
        <begin position="425"/>
        <end position="450"/>
    </location>
</feature>
<accession>A0A9N9D9Q1</accession>
<evidence type="ECO:0000313" key="3">
    <source>
        <dbReference type="EMBL" id="CAG8630359.1"/>
    </source>
</evidence>
<feature type="non-terminal residue" evidence="3">
    <location>
        <position position="477"/>
    </location>
</feature>